<feature type="compositionally biased region" description="Basic residues" evidence="4">
    <location>
        <begin position="23"/>
        <end position="45"/>
    </location>
</feature>
<dbReference type="RefSeq" id="XP_013758441.1">
    <property type="nucleotide sequence ID" value="XM_013902987.1"/>
</dbReference>
<name>A0A0L0DAB9_THETB</name>
<evidence type="ECO:0000313" key="6">
    <source>
        <dbReference type="Proteomes" id="UP000054408"/>
    </source>
</evidence>
<proteinExistence type="inferred from homology"/>
<keyword evidence="6" id="KW-1185">Reference proteome</keyword>
<feature type="compositionally biased region" description="Acidic residues" evidence="4">
    <location>
        <begin position="416"/>
        <end position="430"/>
    </location>
</feature>
<dbReference type="OrthoDB" id="10260285at2759"/>
<evidence type="ECO:0000313" key="5">
    <source>
        <dbReference type="EMBL" id="KNC49031.1"/>
    </source>
</evidence>
<dbReference type="AlphaFoldDB" id="A0A0L0DAB9"/>
<reference evidence="5 6" key="1">
    <citation type="submission" date="2010-05" db="EMBL/GenBank/DDBJ databases">
        <title>The Genome Sequence of Thecamonas trahens ATCC 50062.</title>
        <authorList>
            <consortium name="The Broad Institute Genome Sequencing Platform"/>
            <person name="Russ C."/>
            <person name="Cuomo C."/>
            <person name="Shea T."/>
            <person name="Young S.K."/>
            <person name="Zeng Q."/>
            <person name="Koehrsen M."/>
            <person name="Haas B."/>
            <person name="Borodovsky M."/>
            <person name="Guigo R."/>
            <person name="Alvarado L."/>
            <person name="Berlin A."/>
            <person name="Bochicchio J."/>
            <person name="Borenstein D."/>
            <person name="Chapman S."/>
            <person name="Chen Z."/>
            <person name="Freedman E."/>
            <person name="Gellesch M."/>
            <person name="Goldberg J."/>
            <person name="Griggs A."/>
            <person name="Gujja S."/>
            <person name="Heilman E."/>
            <person name="Heiman D."/>
            <person name="Hepburn T."/>
            <person name="Howarth C."/>
            <person name="Jen D."/>
            <person name="Larson L."/>
            <person name="Mehta T."/>
            <person name="Park D."/>
            <person name="Pearson M."/>
            <person name="Roberts A."/>
            <person name="Saif S."/>
            <person name="Shenoy N."/>
            <person name="Sisk P."/>
            <person name="Stolte C."/>
            <person name="Sykes S."/>
            <person name="Thomson T."/>
            <person name="Walk T."/>
            <person name="White J."/>
            <person name="Yandava C."/>
            <person name="Burger G."/>
            <person name="Gray M.W."/>
            <person name="Holland P.W.H."/>
            <person name="King N."/>
            <person name="Lang F.B.F."/>
            <person name="Roger A.J."/>
            <person name="Ruiz-Trillo I."/>
            <person name="Lander E."/>
            <person name="Nusbaum C."/>
        </authorList>
    </citation>
    <scope>NUCLEOTIDE SEQUENCE [LARGE SCALE GENOMIC DNA]</scope>
    <source>
        <strain evidence="5 6">ATCC 50062</strain>
    </source>
</reference>
<dbReference type="eggNOG" id="KOG2478">
    <property type="taxonomic scope" value="Eukaryota"/>
</dbReference>
<dbReference type="GO" id="GO:0016593">
    <property type="term" value="C:Cdc73/Paf1 complex"/>
    <property type="evidence" value="ECO:0007669"/>
    <property type="project" value="InterPro"/>
</dbReference>
<dbReference type="PANTHER" id="PTHR23188">
    <property type="entry name" value="RNA POLYMERASE II-ASSOCIATED FACTOR 1 HOMOLOG"/>
    <property type="match status" value="1"/>
</dbReference>
<keyword evidence="3" id="KW-0539">Nucleus</keyword>
<feature type="region of interest" description="Disordered" evidence="4">
    <location>
        <begin position="410"/>
        <end position="448"/>
    </location>
</feature>
<dbReference type="GO" id="GO:0003682">
    <property type="term" value="F:chromatin binding"/>
    <property type="evidence" value="ECO:0007669"/>
    <property type="project" value="TreeGrafter"/>
</dbReference>
<dbReference type="Proteomes" id="UP000054408">
    <property type="component" value="Unassembled WGS sequence"/>
</dbReference>
<feature type="compositionally biased region" description="Basic and acidic residues" evidence="4">
    <location>
        <begin position="46"/>
        <end position="55"/>
    </location>
</feature>
<gene>
    <name evidence="5" type="ORF">AMSG_04775</name>
</gene>
<dbReference type="Pfam" id="PF03985">
    <property type="entry name" value="Paf1"/>
    <property type="match status" value="1"/>
</dbReference>
<feature type="compositionally biased region" description="Basic and acidic residues" evidence="4">
    <location>
        <begin position="1"/>
        <end position="10"/>
    </location>
</feature>
<dbReference type="STRING" id="461836.A0A0L0DAB9"/>
<evidence type="ECO:0000256" key="4">
    <source>
        <dbReference type="SAM" id="MobiDB-lite"/>
    </source>
</evidence>
<dbReference type="InterPro" id="IPR007133">
    <property type="entry name" value="RNA_pol_II-assoc_Paf1"/>
</dbReference>
<dbReference type="GO" id="GO:0000993">
    <property type="term" value="F:RNA polymerase II complex binding"/>
    <property type="evidence" value="ECO:0007669"/>
    <property type="project" value="TreeGrafter"/>
</dbReference>
<accession>A0A0L0DAB9</accession>
<evidence type="ECO:0000256" key="2">
    <source>
        <dbReference type="ARBA" id="ARBA00007560"/>
    </source>
</evidence>
<protein>
    <submittedName>
        <fullName evidence="5">Uncharacterized protein</fullName>
    </submittedName>
</protein>
<dbReference type="GO" id="GO:0006368">
    <property type="term" value="P:transcription elongation by RNA polymerase II"/>
    <property type="evidence" value="ECO:0007669"/>
    <property type="project" value="InterPro"/>
</dbReference>
<sequence length="448" mass="48779">MQRTFLKFEPRSPTYGPNESSRSRKSAKKKESKGRGRKERGGRHGGKGEVDEGPKHPLWTSSFVAKMKFRNHLPAVPVDSVFLAYPFPDDRFTAYKPTTLERDNKDLVLLKEAGVETRASLIDPREGAWPEDLAAAASTDPVQTDVLVQKAAEASAARASRLELADEDTRLIELGARSLQENATELAHVTFLRKGQYLGNEFVGVHAGVAANPERLHGRSALNTLGEDRVLTLEEQRDVVDATFVDAGKAPVHPRVPGMKAKRVLEIVPSSELDSERLNIVTFQGKPAAEPAGAVIKGGEHDGDTFVMYLLPKSNKRQRRLDDDDVSAGAAAGSDPSELEWIREFNYETRAPPELFMLTVDGDAASYAPINTVLSLHKRKPVGSFQAQHVRPASITSTRVSAEELAARESALGSYDDGELDDELGGDGMDDMDRSASPTGLLAPMTTA</sequence>
<organism evidence="5 6">
    <name type="scientific">Thecamonas trahens ATCC 50062</name>
    <dbReference type="NCBI Taxonomy" id="461836"/>
    <lineage>
        <taxon>Eukaryota</taxon>
        <taxon>Apusozoa</taxon>
        <taxon>Apusomonadida</taxon>
        <taxon>Apusomonadidae</taxon>
        <taxon>Thecamonas</taxon>
    </lineage>
</organism>
<comment type="subcellular location">
    <subcellularLocation>
        <location evidence="1">Nucleus</location>
    </subcellularLocation>
</comment>
<dbReference type="PANTHER" id="PTHR23188:SF12">
    <property type="entry name" value="RNA POLYMERASE II-ASSOCIATED FACTOR 1 HOMOLOG"/>
    <property type="match status" value="1"/>
</dbReference>
<comment type="similarity">
    <text evidence="2">Belongs to the PAF1 family.</text>
</comment>
<dbReference type="EMBL" id="GL349452">
    <property type="protein sequence ID" value="KNC49031.1"/>
    <property type="molecule type" value="Genomic_DNA"/>
</dbReference>
<dbReference type="GeneID" id="25564302"/>
<feature type="region of interest" description="Disordered" evidence="4">
    <location>
        <begin position="1"/>
        <end position="57"/>
    </location>
</feature>
<evidence type="ECO:0000256" key="1">
    <source>
        <dbReference type="ARBA" id="ARBA00004123"/>
    </source>
</evidence>
<evidence type="ECO:0000256" key="3">
    <source>
        <dbReference type="ARBA" id="ARBA00023242"/>
    </source>
</evidence>